<gene>
    <name evidence="1" type="ORF">SAMN05444164_4931</name>
</gene>
<reference evidence="1 2" key="1">
    <citation type="submission" date="2016-10" db="EMBL/GenBank/DDBJ databases">
        <authorList>
            <person name="de Groot N.N."/>
        </authorList>
    </citation>
    <scope>NUCLEOTIDE SEQUENCE [LARGE SCALE GENOMIC DNA]</scope>
    <source>
        <strain evidence="1 2">MT12</strain>
    </source>
</reference>
<name>A0A1H5B728_9BRAD</name>
<organism evidence="1 2">
    <name type="scientific">Bradyrhizobium erythrophlei</name>
    <dbReference type="NCBI Taxonomy" id="1437360"/>
    <lineage>
        <taxon>Bacteria</taxon>
        <taxon>Pseudomonadati</taxon>
        <taxon>Pseudomonadota</taxon>
        <taxon>Alphaproteobacteria</taxon>
        <taxon>Hyphomicrobiales</taxon>
        <taxon>Nitrobacteraceae</taxon>
        <taxon>Bradyrhizobium</taxon>
    </lineage>
</organism>
<protein>
    <submittedName>
        <fullName evidence="1">Uncharacterized protein</fullName>
    </submittedName>
</protein>
<evidence type="ECO:0000313" key="2">
    <source>
        <dbReference type="Proteomes" id="UP000198992"/>
    </source>
</evidence>
<dbReference type="EMBL" id="FNTH01000001">
    <property type="protein sequence ID" value="SED50207.1"/>
    <property type="molecule type" value="Genomic_DNA"/>
</dbReference>
<accession>A0A1H5B728</accession>
<dbReference type="Proteomes" id="UP000198992">
    <property type="component" value="Unassembled WGS sequence"/>
</dbReference>
<dbReference type="AlphaFoldDB" id="A0A1H5B728"/>
<sequence length="54" mass="6239">MRTEPRCAQCDSEDAKIICLRNPAGERYCGRLCLHKGQENFIRWLWRANAEAAS</sequence>
<proteinExistence type="predicted"/>
<evidence type="ECO:0000313" key="1">
    <source>
        <dbReference type="EMBL" id="SED50207.1"/>
    </source>
</evidence>